<dbReference type="EMBL" id="NKCK01000001">
    <property type="protein sequence ID" value="RSM16334.1"/>
    <property type="molecule type" value="Genomic_DNA"/>
</dbReference>
<dbReference type="InterPro" id="IPR000326">
    <property type="entry name" value="PAP2/HPO"/>
</dbReference>
<feature type="compositionally biased region" description="Basic and acidic residues" evidence="6">
    <location>
        <begin position="424"/>
        <end position="442"/>
    </location>
</feature>
<evidence type="ECO:0000256" key="4">
    <source>
        <dbReference type="ARBA" id="ARBA00022989"/>
    </source>
</evidence>
<name>A0A428UPV6_9HYPO</name>
<feature type="compositionally biased region" description="Basic and acidic residues" evidence="6">
    <location>
        <begin position="261"/>
        <end position="271"/>
    </location>
</feature>
<evidence type="ECO:0000256" key="6">
    <source>
        <dbReference type="SAM" id="MobiDB-lite"/>
    </source>
</evidence>
<dbReference type="GO" id="GO:0006644">
    <property type="term" value="P:phospholipid metabolic process"/>
    <property type="evidence" value="ECO:0007669"/>
    <property type="project" value="InterPro"/>
</dbReference>
<dbReference type="PANTHER" id="PTHR10165:SF154">
    <property type="entry name" value="PAP2 DOMAIN PROTEIN (AFU_ORTHOLOGUE AFUA_1G09730)"/>
    <property type="match status" value="1"/>
</dbReference>
<dbReference type="STRING" id="1325735.A0A428UPV6"/>
<dbReference type="Pfam" id="PF01569">
    <property type="entry name" value="PAP2"/>
    <property type="match status" value="1"/>
</dbReference>
<dbReference type="PANTHER" id="PTHR10165">
    <property type="entry name" value="LIPID PHOSPHATE PHOSPHATASE"/>
    <property type="match status" value="1"/>
</dbReference>
<dbReference type="GO" id="GO:0008195">
    <property type="term" value="F:phosphatidate phosphatase activity"/>
    <property type="evidence" value="ECO:0007669"/>
    <property type="project" value="TreeGrafter"/>
</dbReference>
<proteinExistence type="inferred from homology"/>
<feature type="transmembrane region" description="Helical" evidence="7">
    <location>
        <begin position="118"/>
        <end position="137"/>
    </location>
</feature>
<evidence type="ECO:0000256" key="3">
    <source>
        <dbReference type="ARBA" id="ARBA00022692"/>
    </source>
</evidence>
<keyword evidence="4 7" id="KW-1133">Transmembrane helix</keyword>
<reference evidence="9 10" key="1">
    <citation type="submission" date="2017-06" db="EMBL/GenBank/DDBJ databases">
        <title>Comparative genomic analysis of Ambrosia Fusariam Clade fungi.</title>
        <authorList>
            <person name="Stajich J.E."/>
            <person name="Carrillo J."/>
            <person name="Kijimoto T."/>
            <person name="Eskalen A."/>
            <person name="O'Donnell K."/>
            <person name="Kasson M."/>
        </authorList>
    </citation>
    <scope>NUCLEOTIDE SEQUENCE [LARGE SCALE GENOMIC DNA]</scope>
    <source>
        <strain evidence="9 10">NRRL62579</strain>
    </source>
</reference>
<feature type="region of interest" description="Disordered" evidence="6">
    <location>
        <begin position="371"/>
        <end position="442"/>
    </location>
</feature>
<feature type="region of interest" description="Disordered" evidence="6">
    <location>
        <begin position="261"/>
        <end position="293"/>
    </location>
</feature>
<comment type="similarity">
    <text evidence="2">Belongs to the PA-phosphatase related phosphoesterase family.</text>
</comment>
<dbReference type="AlphaFoldDB" id="A0A428UPV6"/>
<dbReference type="Gene3D" id="1.20.144.10">
    <property type="entry name" value="Phosphatidic acid phosphatase type 2/haloperoxidase"/>
    <property type="match status" value="1"/>
</dbReference>
<dbReference type="SMART" id="SM00014">
    <property type="entry name" value="acidPPc"/>
    <property type="match status" value="1"/>
</dbReference>
<keyword evidence="5 7" id="KW-0472">Membrane</keyword>
<dbReference type="InterPro" id="IPR043216">
    <property type="entry name" value="PAP-like"/>
</dbReference>
<feature type="domain" description="Phosphatidic acid phosphatase type 2/haloperoxidase" evidence="8">
    <location>
        <begin position="125"/>
        <end position="252"/>
    </location>
</feature>
<evidence type="ECO:0000256" key="2">
    <source>
        <dbReference type="ARBA" id="ARBA00008816"/>
    </source>
</evidence>
<organism evidence="9 10">
    <name type="scientific">Fusarium oligoseptatum</name>
    <dbReference type="NCBI Taxonomy" id="2604345"/>
    <lineage>
        <taxon>Eukaryota</taxon>
        <taxon>Fungi</taxon>
        <taxon>Dikarya</taxon>
        <taxon>Ascomycota</taxon>
        <taxon>Pezizomycotina</taxon>
        <taxon>Sordariomycetes</taxon>
        <taxon>Hypocreomycetidae</taxon>
        <taxon>Hypocreales</taxon>
        <taxon>Nectriaceae</taxon>
        <taxon>Fusarium</taxon>
        <taxon>Fusarium solani species complex</taxon>
    </lineage>
</organism>
<comment type="subcellular location">
    <subcellularLocation>
        <location evidence="1">Membrane</location>
        <topology evidence="1">Multi-pass membrane protein</topology>
    </subcellularLocation>
</comment>
<sequence>MHSYVKMADTGIGKSFRGRRLPLRIIFSYLFDWIVCLAFAGIGGVFDRLSPAKRPFSLVDPSISYPFEEHELVPAYLLFTLAIGVPIVIVAIVSLIFVPGPTVPKGTPAALIWQRKLWELHVGLLGLVLSLTLSWFFTSTMKNLFGKPRPDLLARCKPDVKNIEDHIVGGFSWGSMTGQLVSASICTETDDYKLNDGFRSYPSGHASTAAGGLIYASLFLASKFSVVVPFVMPSAASAAGASGAASHAAFPSRLVRPEIDPFEPTRGRGFDDGSASMSPTKGSPFADNAGQHNAKVQSLRRQAAAPPVYLLVLGLFALWRLHFSSLVRVGTIAVTTASISSGAGWAWGPRSDERAFWAGVGRLGYAGTDEELALPSRRPTQGVSADSSYPMTSALAQRNVRPRDESADEPRPSQNFQDVELQQMDDRGRPENRFPEPLDNRV</sequence>
<evidence type="ECO:0000313" key="10">
    <source>
        <dbReference type="Proteomes" id="UP000287144"/>
    </source>
</evidence>
<feature type="transmembrane region" description="Helical" evidence="7">
    <location>
        <begin position="21"/>
        <end position="46"/>
    </location>
</feature>
<keyword evidence="3 7" id="KW-0812">Transmembrane</keyword>
<evidence type="ECO:0000256" key="1">
    <source>
        <dbReference type="ARBA" id="ARBA00004141"/>
    </source>
</evidence>
<dbReference type="SUPFAM" id="SSF48317">
    <property type="entry name" value="Acid phosphatase/Vanadium-dependent haloperoxidase"/>
    <property type="match status" value="1"/>
</dbReference>
<dbReference type="GO" id="GO:0046839">
    <property type="term" value="P:phospholipid dephosphorylation"/>
    <property type="evidence" value="ECO:0007669"/>
    <property type="project" value="TreeGrafter"/>
</dbReference>
<protein>
    <recommendedName>
        <fullName evidence="8">Phosphatidic acid phosphatase type 2/haloperoxidase domain-containing protein</fullName>
    </recommendedName>
</protein>
<evidence type="ECO:0000313" key="9">
    <source>
        <dbReference type="EMBL" id="RSM16334.1"/>
    </source>
</evidence>
<feature type="transmembrane region" description="Helical" evidence="7">
    <location>
        <begin position="75"/>
        <end position="98"/>
    </location>
</feature>
<comment type="caution">
    <text evidence="9">The sequence shown here is derived from an EMBL/GenBank/DDBJ whole genome shotgun (WGS) entry which is preliminary data.</text>
</comment>
<evidence type="ECO:0000259" key="8">
    <source>
        <dbReference type="SMART" id="SM00014"/>
    </source>
</evidence>
<accession>A0A428UPV6</accession>
<evidence type="ECO:0000256" key="5">
    <source>
        <dbReference type="ARBA" id="ARBA00023136"/>
    </source>
</evidence>
<keyword evidence="10" id="KW-1185">Reference proteome</keyword>
<dbReference type="InterPro" id="IPR036938">
    <property type="entry name" value="PAP2/HPO_sf"/>
</dbReference>
<dbReference type="Proteomes" id="UP000287144">
    <property type="component" value="Unassembled WGS sequence"/>
</dbReference>
<dbReference type="GO" id="GO:0016020">
    <property type="term" value="C:membrane"/>
    <property type="evidence" value="ECO:0007669"/>
    <property type="project" value="UniProtKB-SubCell"/>
</dbReference>
<gene>
    <name evidence="9" type="ORF">CEP52_000398</name>
</gene>
<feature type="compositionally biased region" description="Polar residues" evidence="6">
    <location>
        <begin position="378"/>
        <end position="396"/>
    </location>
</feature>
<evidence type="ECO:0000256" key="7">
    <source>
        <dbReference type="SAM" id="Phobius"/>
    </source>
</evidence>
<feature type="compositionally biased region" description="Basic and acidic residues" evidence="6">
    <location>
        <begin position="401"/>
        <end position="411"/>
    </location>
</feature>